<name>A0ACA9JVL1_9GLOM</name>
<organism evidence="1 2">
    <name type="scientific">Acaulospora colombiana</name>
    <dbReference type="NCBI Taxonomy" id="27376"/>
    <lineage>
        <taxon>Eukaryota</taxon>
        <taxon>Fungi</taxon>
        <taxon>Fungi incertae sedis</taxon>
        <taxon>Mucoromycota</taxon>
        <taxon>Glomeromycotina</taxon>
        <taxon>Glomeromycetes</taxon>
        <taxon>Diversisporales</taxon>
        <taxon>Acaulosporaceae</taxon>
        <taxon>Acaulospora</taxon>
    </lineage>
</organism>
<protein>
    <submittedName>
        <fullName evidence="1">1199_t:CDS:1</fullName>
    </submittedName>
</protein>
<gene>
    <name evidence="1" type="ORF">ACOLOM_LOCUS96</name>
</gene>
<sequence length="1281" mass="141121">MQTISPNPLGSLLNTFNSQIASPTPTPPIVSIGVTQMQGPLNSQNVDSGSVGIDEASTKILKEVLFGHASQTPSQQENEVNYQSETLMASAESAEDDEDASPEDASEVEVIDYNDLYSLDSIKPSVSASISKPSPTSTSNSVFTYSNPFEYLKNSSPPSPSNLDLQLPHKKGESSTPKDGGVYKPQQQKEPELSTWDVCESGVSKGQSSIPDGVRLPRGIILYHTGELNEKILSPKGFHCDSIALVNNDLEHRPGKSIAINRTYICYAIRGGKIRVISSEHGNKVMLKNHEKQILDMCIQETSHDEHQAEKQLLLAIGADSKIVVWELLPSESKNNEIIYKIVLQIDAKEIQEDSKQPRYHRAIWHPLNRNLFAVATDANDALIFDISEILGGNETGSFKESEITGNFLKSEAHEKPINDLAFSPDGSILAMASGDSVIFYTTDFSTAINPVHRIILDGQLVSSVMFVEGGYFNSEPSLSLKVRYVIIGTERNTILNLYDIESAEYIQSIKFLPPPERRPSLNKASRKEESMFNCVGFNQSTRTLIVSNSARNSIFAFHINIPSRNFDLTAGGNMEYGSTSDDYSIANSVQFDYMVELPINHLIRSFVVMPDTNTSGGILLYCIHPKEVHYYTIFKDTLLPQNVDACPEYACDLDRQQQEVKDDIKKEVNTNDFPEAQEIISQMVNSSHSSVEEAIFEKDIVKESLVTESSTTEGLVSETNAANPDLDEAILTEKGNVMFGNIQDSALIVEENANKNSENQKLQKSKSAGQVNGTKSKTRKANAVTNTSAALTVDALSDSEKTNNNKKTRRGEKDNENLVHSPETSNKSAGKKFAEGGAKNNGKSGVGGAKKVNEASQVSGGKPYPVPDVPIVGSPSSSGISSAQMQMIMKEIKKMEDIQKIEEERIAHQAAETSRQETILKMVSQTLSTNTSKLLESTIRNEIQISVLPTLSKMVTNAVDKHAHRGITDAVNKSIPAAIEKSVADNVQRVLAKTPVIDSIAKAVSKAIRPVIEETFRDNFTTVLIPSYQKATNAMFEQITATFEAGMQDIAVKSAQASSYNNTANVDKNALARLQVSVENLTQQLNQLQGNLTGHGGHQNQLARSLSDELKRILNPQNSNTSQQPSVSQQEPYIYGRASSSQQPQQQHQSQLFSPADPPNLVEYDRSLEAGNYEDAFVAVLSTHEIVHILRLCHKLSPKTVFLPARSLVTQPVILSLIHHLSFDLHKYSELKLSWIEEAVLKLNPKDSTIREHCERLLPMVRQRLEQYYCQVLTQDPSSP</sequence>
<keyword evidence="2" id="KW-1185">Reference proteome</keyword>
<evidence type="ECO:0000313" key="1">
    <source>
        <dbReference type="EMBL" id="CAG8438797.1"/>
    </source>
</evidence>
<evidence type="ECO:0000313" key="2">
    <source>
        <dbReference type="Proteomes" id="UP000789525"/>
    </source>
</evidence>
<reference evidence="1" key="1">
    <citation type="submission" date="2021-06" db="EMBL/GenBank/DDBJ databases">
        <authorList>
            <person name="Kallberg Y."/>
            <person name="Tangrot J."/>
            <person name="Rosling A."/>
        </authorList>
    </citation>
    <scope>NUCLEOTIDE SEQUENCE</scope>
    <source>
        <strain evidence="1">CL356</strain>
    </source>
</reference>
<accession>A0ACA9JVL1</accession>
<comment type="caution">
    <text evidence="1">The sequence shown here is derived from an EMBL/GenBank/DDBJ whole genome shotgun (WGS) entry which is preliminary data.</text>
</comment>
<dbReference type="Proteomes" id="UP000789525">
    <property type="component" value="Unassembled WGS sequence"/>
</dbReference>
<dbReference type="EMBL" id="CAJVPT010000096">
    <property type="protein sequence ID" value="CAG8438797.1"/>
    <property type="molecule type" value="Genomic_DNA"/>
</dbReference>
<proteinExistence type="predicted"/>
<feature type="non-terminal residue" evidence="1">
    <location>
        <position position="1281"/>
    </location>
</feature>